<dbReference type="RefSeq" id="WP_149988558.1">
    <property type="nucleotide sequence ID" value="NZ_VWMI01000002.1"/>
</dbReference>
<evidence type="ECO:0000313" key="1">
    <source>
        <dbReference type="EMBL" id="KAA3767975.1"/>
    </source>
</evidence>
<protein>
    <submittedName>
        <fullName evidence="1">Uncharacterized protein</fullName>
    </submittedName>
</protein>
<reference evidence="1 2" key="1">
    <citation type="journal article" date="2019" name="Nat. Med.">
        <title>A library of human gut bacterial isolates paired with longitudinal multiomics data enables mechanistic microbiome research.</title>
        <authorList>
            <person name="Poyet M."/>
            <person name="Groussin M."/>
            <person name="Gibbons S.M."/>
            <person name="Avila-Pacheco J."/>
            <person name="Jiang X."/>
            <person name="Kearney S.M."/>
            <person name="Perrotta A.R."/>
            <person name="Berdy B."/>
            <person name="Zhao S."/>
            <person name="Lieberman T.D."/>
            <person name="Swanson P.K."/>
            <person name="Smith M."/>
            <person name="Roesemann S."/>
            <person name="Alexander J.E."/>
            <person name="Rich S.A."/>
            <person name="Livny J."/>
            <person name="Vlamakis H."/>
            <person name="Clish C."/>
            <person name="Bullock K."/>
            <person name="Deik A."/>
            <person name="Scott J."/>
            <person name="Pierce K.A."/>
            <person name="Xavier R.J."/>
            <person name="Alm E.J."/>
        </authorList>
    </citation>
    <scope>NUCLEOTIDE SEQUENCE [LARGE SCALE GENOMIC DNA]</scope>
    <source>
        <strain evidence="1 2">BIOML-A10</strain>
    </source>
</reference>
<name>A0A7J4XM43_9BACE</name>
<dbReference type="Proteomes" id="UP000422221">
    <property type="component" value="Unassembled WGS sequence"/>
</dbReference>
<evidence type="ECO:0000313" key="2">
    <source>
        <dbReference type="Proteomes" id="UP000422221"/>
    </source>
</evidence>
<gene>
    <name evidence="1" type="ORF">F3F73_06160</name>
</gene>
<accession>A0A7J4XM43</accession>
<dbReference type="AlphaFoldDB" id="A0A7J4XM43"/>
<comment type="caution">
    <text evidence="1">The sequence shown here is derived from an EMBL/GenBank/DDBJ whole genome shotgun (WGS) entry which is preliminary data.</text>
</comment>
<dbReference type="EMBL" id="VWMK01000004">
    <property type="protein sequence ID" value="KAA3767975.1"/>
    <property type="molecule type" value="Genomic_DNA"/>
</dbReference>
<proteinExistence type="predicted"/>
<organism evidence="1 2">
    <name type="scientific">Bacteroides salyersiae</name>
    <dbReference type="NCBI Taxonomy" id="291644"/>
    <lineage>
        <taxon>Bacteria</taxon>
        <taxon>Pseudomonadati</taxon>
        <taxon>Bacteroidota</taxon>
        <taxon>Bacteroidia</taxon>
        <taxon>Bacteroidales</taxon>
        <taxon>Bacteroidaceae</taxon>
        <taxon>Bacteroides</taxon>
    </lineage>
</organism>
<sequence>MRNKETYSHENYSNILKEARIWEGTNDSFFCTDCRRYVPKKEAGEPCIFCGSTHWNIKNPLIQNIRIN</sequence>